<reference evidence="11 12" key="1">
    <citation type="submission" date="2020-05" db="EMBL/GenBank/DDBJ databases">
        <title>Strain PA2F3 complete genome.</title>
        <authorList>
            <person name="Kim Y.-S."/>
            <person name="Kim S.-J."/>
            <person name="Jung H.-k."/>
            <person name="Kim S.-E."/>
            <person name="Kim K.-H."/>
        </authorList>
    </citation>
    <scope>NUCLEOTIDE SEQUENCE [LARGE SCALE GENOMIC DNA]</scope>
    <source>
        <strain evidence="11 12">PA2F3</strain>
    </source>
</reference>
<feature type="transmembrane region" description="Helical" evidence="9">
    <location>
        <begin position="48"/>
        <end position="67"/>
    </location>
</feature>
<name>A0A7D4PML6_9MICO</name>
<dbReference type="InterPro" id="IPR050482">
    <property type="entry name" value="Sensor_HK_TwoCompSys"/>
</dbReference>
<keyword evidence="5" id="KW-0547">Nucleotide-binding</keyword>
<evidence type="ECO:0000256" key="3">
    <source>
        <dbReference type="ARBA" id="ARBA00022553"/>
    </source>
</evidence>
<dbReference type="InterPro" id="IPR036890">
    <property type="entry name" value="HATPase_C_sf"/>
</dbReference>
<feature type="transmembrane region" description="Helical" evidence="9">
    <location>
        <begin position="143"/>
        <end position="161"/>
    </location>
</feature>
<evidence type="ECO:0000259" key="10">
    <source>
        <dbReference type="SMART" id="SM00387"/>
    </source>
</evidence>
<organism evidence="11 12">
    <name type="scientific">Microbacterium hominis</name>
    <dbReference type="NCBI Taxonomy" id="162426"/>
    <lineage>
        <taxon>Bacteria</taxon>
        <taxon>Bacillati</taxon>
        <taxon>Actinomycetota</taxon>
        <taxon>Actinomycetes</taxon>
        <taxon>Micrococcales</taxon>
        <taxon>Microbacteriaceae</taxon>
        <taxon>Microbacterium</taxon>
    </lineage>
</organism>
<evidence type="ECO:0000256" key="6">
    <source>
        <dbReference type="ARBA" id="ARBA00022777"/>
    </source>
</evidence>
<dbReference type="Proteomes" id="UP000502498">
    <property type="component" value="Chromosome"/>
</dbReference>
<dbReference type="Gene3D" id="3.30.565.10">
    <property type="entry name" value="Histidine kinase-like ATPase, C-terminal domain"/>
    <property type="match status" value="1"/>
</dbReference>
<dbReference type="AlphaFoldDB" id="A0A7D4PML6"/>
<dbReference type="SMART" id="SM00387">
    <property type="entry name" value="HATPase_c"/>
    <property type="match status" value="1"/>
</dbReference>
<protein>
    <recommendedName>
        <fullName evidence="2">histidine kinase</fullName>
        <ecNumber evidence="2">2.7.13.3</ecNumber>
    </recommendedName>
</protein>
<dbReference type="GO" id="GO:0046983">
    <property type="term" value="F:protein dimerization activity"/>
    <property type="evidence" value="ECO:0007669"/>
    <property type="project" value="InterPro"/>
</dbReference>
<dbReference type="Pfam" id="PF07730">
    <property type="entry name" value="HisKA_3"/>
    <property type="match status" value="1"/>
</dbReference>
<feature type="transmembrane region" description="Helical" evidence="9">
    <location>
        <begin position="87"/>
        <end position="109"/>
    </location>
</feature>
<gene>
    <name evidence="11" type="ORF">HQM25_09845</name>
</gene>
<feature type="domain" description="Histidine kinase/HSP90-like ATPase" evidence="10">
    <location>
        <begin position="296"/>
        <end position="390"/>
    </location>
</feature>
<keyword evidence="7" id="KW-0067">ATP-binding</keyword>
<keyword evidence="9" id="KW-0812">Transmembrane</keyword>
<dbReference type="GO" id="GO:0005524">
    <property type="term" value="F:ATP binding"/>
    <property type="evidence" value="ECO:0007669"/>
    <property type="project" value="UniProtKB-KW"/>
</dbReference>
<keyword evidence="8" id="KW-0902">Two-component regulatory system</keyword>
<evidence type="ECO:0000256" key="7">
    <source>
        <dbReference type="ARBA" id="ARBA00022840"/>
    </source>
</evidence>
<sequence>MPGTVWDESGQRHLPPPAITLAVLAAIALLVQVPAALPALWSPAVGTFEAVVGVALATASALCLLALHRAPGPAVAAVAALTTLDLFVPPVGGPPFVAVAFAVVVAIVLGARTWALASVGAGWLAVMLLGSLLGMPWHPVRVGLATLGVAVSFVIGEALRARMERAAVARRQVAERRRAAEQEERTRIAGELHDVLARTLTRISVESGIGLHLAERDPVRARQALTHIRSLSATGLDEVRGVLSFLRGDEPASLDTAPLAAPPQLAQLPALAAQRSGLGLTVHVDDRLRGALPPRATQAAAYRIVQESLANVLRHSAAARATIVLDRGADDAGDLVVEVIDDGSGIPLGAAERGGLRSMRERAVLVGGKLDIIAGDAGGTVVRARLPWAPPA</sequence>
<keyword evidence="3" id="KW-0597">Phosphoprotein</keyword>
<evidence type="ECO:0000256" key="8">
    <source>
        <dbReference type="ARBA" id="ARBA00023012"/>
    </source>
</evidence>
<evidence type="ECO:0000256" key="9">
    <source>
        <dbReference type="SAM" id="Phobius"/>
    </source>
</evidence>
<keyword evidence="9" id="KW-1133">Transmembrane helix</keyword>
<proteinExistence type="predicted"/>
<evidence type="ECO:0000256" key="4">
    <source>
        <dbReference type="ARBA" id="ARBA00022679"/>
    </source>
</evidence>
<dbReference type="Gene3D" id="1.20.5.1930">
    <property type="match status" value="1"/>
</dbReference>
<dbReference type="SUPFAM" id="SSF55874">
    <property type="entry name" value="ATPase domain of HSP90 chaperone/DNA topoisomerase II/histidine kinase"/>
    <property type="match status" value="1"/>
</dbReference>
<keyword evidence="6 11" id="KW-0418">Kinase</keyword>
<feature type="transmembrane region" description="Helical" evidence="9">
    <location>
        <begin position="20"/>
        <end position="41"/>
    </location>
</feature>
<dbReference type="PANTHER" id="PTHR24421">
    <property type="entry name" value="NITRATE/NITRITE SENSOR PROTEIN NARX-RELATED"/>
    <property type="match status" value="1"/>
</dbReference>
<accession>A0A7D4PML6</accession>
<dbReference type="EC" id="2.7.13.3" evidence="2"/>
<evidence type="ECO:0000313" key="12">
    <source>
        <dbReference type="Proteomes" id="UP000502498"/>
    </source>
</evidence>
<dbReference type="PANTHER" id="PTHR24421:SF10">
    <property type="entry name" value="NITRATE_NITRITE SENSOR PROTEIN NARQ"/>
    <property type="match status" value="1"/>
</dbReference>
<dbReference type="Pfam" id="PF02518">
    <property type="entry name" value="HATPase_c"/>
    <property type="match status" value="1"/>
</dbReference>
<evidence type="ECO:0000256" key="5">
    <source>
        <dbReference type="ARBA" id="ARBA00022741"/>
    </source>
</evidence>
<dbReference type="RefSeq" id="WP_172990072.1">
    <property type="nucleotide sequence ID" value="NZ_CP054038.1"/>
</dbReference>
<dbReference type="GO" id="GO:0016020">
    <property type="term" value="C:membrane"/>
    <property type="evidence" value="ECO:0007669"/>
    <property type="project" value="InterPro"/>
</dbReference>
<dbReference type="InterPro" id="IPR003594">
    <property type="entry name" value="HATPase_dom"/>
</dbReference>
<comment type="catalytic activity">
    <reaction evidence="1">
        <text>ATP + protein L-histidine = ADP + protein N-phospho-L-histidine.</text>
        <dbReference type="EC" id="2.7.13.3"/>
    </reaction>
</comment>
<evidence type="ECO:0000256" key="1">
    <source>
        <dbReference type="ARBA" id="ARBA00000085"/>
    </source>
</evidence>
<feature type="transmembrane region" description="Helical" evidence="9">
    <location>
        <begin position="116"/>
        <end position="137"/>
    </location>
</feature>
<evidence type="ECO:0000256" key="2">
    <source>
        <dbReference type="ARBA" id="ARBA00012438"/>
    </source>
</evidence>
<dbReference type="EMBL" id="CP054038">
    <property type="protein sequence ID" value="QKJ19635.1"/>
    <property type="molecule type" value="Genomic_DNA"/>
</dbReference>
<dbReference type="GO" id="GO:0000155">
    <property type="term" value="F:phosphorelay sensor kinase activity"/>
    <property type="evidence" value="ECO:0007669"/>
    <property type="project" value="InterPro"/>
</dbReference>
<dbReference type="InterPro" id="IPR011712">
    <property type="entry name" value="Sig_transdc_His_kin_sub3_dim/P"/>
</dbReference>
<evidence type="ECO:0000313" key="11">
    <source>
        <dbReference type="EMBL" id="QKJ19635.1"/>
    </source>
</evidence>
<dbReference type="CDD" id="cd16917">
    <property type="entry name" value="HATPase_UhpB-NarQ-NarX-like"/>
    <property type="match status" value="1"/>
</dbReference>
<keyword evidence="4" id="KW-0808">Transferase</keyword>
<keyword evidence="9" id="KW-0472">Membrane</keyword>